<dbReference type="GO" id="GO:0005856">
    <property type="term" value="C:cytoskeleton"/>
    <property type="evidence" value="ECO:0007669"/>
    <property type="project" value="UniProtKB-SubCell"/>
</dbReference>
<accession>A0ABD2Q1F7</accession>
<comment type="caution">
    <text evidence="5">The sequence shown here is derived from an EMBL/GenBank/DDBJ whole genome shotgun (WGS) entry which is preliminary data.</text>
</comment>
<evidence type="ECO:0000313" key="6">
    <source>
        <dbReference type="Proteomes" id="UP001626550"/>
    </source>
</evidence>
<dbReference type="Gene3D" id="3.80.10.10">
    <property type="entry name" value="Ribonuclease Inhibitor"/>
    <property type="match status" value="1"/>
</dbReference>
<dbReference type="InterPro" id="IPR032675">
    <property type="entry name" value="LRR_dom_sf"/>
</dbReference>
<dbReference type="EMBL" id="JBJKFK010001456">
    <property type="protein sequence ID" value="KAL3313042.1"/>
    <property type="molecule type" value="Genomic_DNA"/>
</dbReference>
<comment type="subcellular location">
    <subcellularLocation>
        <location evidence="1">Cytoplasm</location>
        <location evidence="1">Cytoskeleton</location>
    </subcellularLocation>
</comment>
<keyword evidence="6" id="KW-1185">Reference proteome</keyword>
<dbReference type="PANTHER" id="PTHR10901:SF6">
    <property type="entry name" value="TROPOMODULIN, ISOFORM N"/>
    <property type="match status" value="1"/>
</dbReference>
<dbReference type="PANTHER" id="PTHR10901">
    <property type="entry name" value="TROPOMODULIN"/>
    <property type="match status" value="1"/>
</dbReference>
<gene>
    <name evidence="5" type="primary">TMOD2</name>
    <name evidence="5" type="ORF">Ciccas_008361</name>
</gene>
<evidence type="ECO:0000313" key="5">
    <source>
        <dbReference type="EMBL" id="KAL3313042.1"/>
    </source>
</evidence>
<evidence type="ECO:0000256" key="1">
    <source>
        <dbReference type="ARBA" id="ARBA00004245"/>
    </source>
</evidence>
<sequence length="355" mass="39683">MSNKLLYGKTLESYDDDDIDDLLSKLTEAEIKELNEDLDPDNSLLPASQRCKNQTEKEPTGPFNREALIKFLIEHAKSDPDWEESVPFQKIIRGKVFVPKSQEEAAKQELADLGFDTEFDDDALEALQNASEEELVDLAAILGFTGMLNQVQYHAGVGGKQQSCGGFQGIAKAEPCKVFDPLPPNDTDVEESLKQLKADDEKLVSLNLNNIKTITADQFKDLAEAIGKNKHLKELHLASTGITQPLLDPLIDALKKNNTLRVLNLESNFIMGDQLVRLFEAVNRDDCSITEVHLANQRQQVLGVQTEQLLTDLICSNPRIIRLGVDFETQEARVRTREAVIGNMDRVTRIARVKT</sequence>
<dbReference type="InterPro" id="IPR004934">
    <property type="entry name" value="TMOD"/>
</dbReference>
<keyword evidence="2" id="KW-0963">Cytoplasm</keyword>
<keyword evidence="3" id="KW-0206">Cytoskeleton</keyword>
<protein>
    <submittedName>
        <fullName evidence="5">Tropomodulin-2</fullName>
    </submittedName>
</protein>
<evidence type="ECO:0000256" key="2">
    <source>
        <dbReference type="ARBA" id="ARBA00022490"/>
    </source>
</evidence>
<name>A0ABD2Q1F7_9PLAT</name>
<organism evidence="5 6">
    <name type="scientific">Cichlidogyrus casuarinus</name>
    <dbReference type="NCBI Taxonomy" id="1844966"/>
    <lineage>
        <taxon>Eukaryota</taxon>
        <taxon>Metazoa</taxon>
        <taxon>Spiralia</taxon>
        <taxon>Lophotrochozoa</taxon>
        <taxon>Platyhelminthes</taxon>
        <taxon>Monogenea</taxon>
        <taxon>Monopisthocotylea</taxon>
        <taxon>Dactylogyridea</taxon>
        <taxon>Ancyrocephalidae</taxon>
        <taxon>Cichlidogyrus</taxon>
    </lineage>
</organism>
<proteinExistence type="predicted"/>
<dbReference type="Pfam" id="PF03250">
    <property type="entry name" value="Tropomodulin"/>
    <property type="match status" value="1"/>
</dbReference>
<feature type="region of interest" description="Disordered" evidence="4">
    <location>
        <begin position="37"/>
        <end position="59"/>
    </location>
</feature>
<evidence type="ECO:0000256" key="3">
    <source>
        <dbReference type="ARBA" id="ARBA00023212"/>
    </source>
</evidence>
<evidence type="ECO:0000256" key="4">
    <source>
        <dbReference type="SAM" id="MobiDB-lite"/>
    </source>
</evidence>
<reference evidence="5 6" key="1">
    <citation type="submission" date="2024-11" db="EMBL/GenBank/DDBJ databases">
        <title>Adaptive evolution of stress response genes in parasites aligns with host niche diversity.</title>
        <authorList>
            <person name="Hahn C."/>
            <person name="Resl P."/>
        </authorList>
    </citation>
    <scope>NUCLEOTIDE SEQUENCE [LARGE SCALE GENOMIC DNA]</scope>
    <source>
        <strain evidence="5">EGGRZ-B1_66</strain>
        <tissue evidence="5">Body</tissue>
    </source>
</reference>
<dbReference type="AlphaFoldDB" id="A0ABD2Q1F7"/>
<dbReference type="Proteomes" id="UP001626550">
    <property type="component" value="Unassembled WGS sequence"/>
</dbReference>
<dbReference type="SUPFAM" id="SSF52047">
    <property type="entry name" value="RNI-like"/>
    <property type="match status" value="1"/>
</dbReference>